<keyword evidence="7" id="KW-1185">Reference proteome</keyword>
<evidence type="ECO:0000256" key="4">
    <source>
        <dbReference type="SAM" id="MobiDB-lite"/>
    </source>
</evidence>
<feature type="compositionally biased region" description="Basic and acidic residues" evidence="4">
    <location>
        <begin position="23"/>
        <end position="36"/>
    </location>
</feature>
<dbReference type="GO" id="GO:0003677">
    <property type="term" value="F:DNA binding"/>
    <property type="evidence" value="ECO:0007669"/>
    <property type="project" value="InterPro"/>
</dbReference>
<evidence type="ECO:0000313" key="6">
    <source>
        <dbReference type="EMBL" id="KAI1872517.1"/>
    </source>
</evidence>
<feature type="region of interest" description="Disordered" evidence="4">
    <location>
        <begin position="779"/>
        <end position="806"/>
    </location>
</feature>
<dbReference type="GO" id="GO:0005634">
    <property type="term" value="C:nucleus"/>
    <property type="evidence" value="ECO:0007669"/>
    <property type="project" value="UniProtKB-SubCell"/>
</dbReference>
<protein>
    <recommendedName>
        <fullName evidence="5">Zn(2)-C6 fungal-type domain-containing protein</fullName>
    </recommendedName>
</protein>
<feature type="compositionally biased region" description="Gly residues" evidence="4">
    <location>
        <begin position="219"/>
        <end position="236"/>
    </location>
</feature>
<dbReference type="GO" id="GO:0006351">
    <property type="term" value="P:DNA-templated transcription"/>
    <property type="evidence" value="ECO:0007669"/>
    <property type="project" value="InterPro"/>
</dbReference>
<proteinExistence type="predicted"/>
<feature type="region of interest" description="Disordered" evidence="4">
    <location>
        <begin position="696"/>
        <end position="752"/>
    </location>
</feature>
<dbReference type="InterPro" id="IPR036864">
    <property type="entry name" value="Zn2-C6_fun-type_DNA-bd_sf"/>
</dbReference>
<dbReference type="InterPro" id="IPR007219">
    <property type="entry name" value="XnlR_reg_dom"/>
</dbReference>
<gene>
    <name evidence="6" type="ORF">JX265_005397</name>
</gene>
<dbReference type="PANTHER" id="PTHR31001">
    <property type="entry name" value="UNCHARACTERIZED TRANSCRIPTIONAL REGULATORY PROTEIN"/>
    <property type="match status" value="1"/>
</dbReference>
<dbReference type="SMART" id="SM00906">
    <property type="entry name" value="Fungal_trans"/>
    <property type="match status" value="1"/>
</dbReference>
<dbReference type="InterPro" id="IPR001138">
    <property type="entry name" value="Zn2Cys6_DnaBD"/>
</dbReference>
<dbReference type="GO" id="GO:0008270">
    <property type="term" value="F:zinc ion binding"/>
    <property type="evidence" value="ECO:0007669"/>
    <property type="project" value="InterPro"/>
</dbReference>
<dbReference type="EMBL" id="JAFIMR010000011">
    <property type="protein sequence ID" value="KAI1872517.1"/>
    <property type="molecule type" value="Genomic_DNA"/>
</dbReference>
<comment type="subcellular location">
    <subcellularLocation>
        <location evidence="1">Nucleus</location>
    </subcellularLocation>
</comment>
<dbReference type="Proteomes" id="UP000829685">
    <property type="component" value="Unassembled WGS sequence"/>
</dbReference>
<dbReference type="SMART" id="SM00066">
    <property type="entry name" value="GAL4"/>
    <property type="match status" value="1"/>
</dbReference>
<dbReference type="SUPFAM" id="SSF57701">
    <property type="entry name" value="Zn2/Cys6 DNA-binding domain"/>
    <property type="match status" value="1"/>
</dbReference>
<organism evidence="6 7">
    <name type="scientific">Neoarthrinium moseri</name>
    <dbReference type="NCBI Taxonomy" id="1658444"/>
    <lineage>
        <taxon>Eukaryota</taxon>
        <taxon>Fungi</taxon>
        <taxon>Dikarya</taxon>
        <taxon>Ascomycota</taxon>
        <taxon>Pezizomycotina</taxon>
        <taxon>Sordariomycetes</taxon>
        <taxon>Xylariomycetidae</taxon>
        <taxon>Amphisphaeriales</taxon>
        <taxon>Apiosporaceae</taxon>
        <taxon>Neoarthrinium</taxon>
    </lineage>
</organism>
<keyword evidence="2" id="KW-0479">Metal-binding</keyword>
<dbReference type="CDD" id="cd00067">
    <property type="entry name" value="GAL4"/>
    <property type="match status" value="1"/>
</dbReference>
<feature type="domain" description="Zn(2)-C6 fungal-type" evidence="5">
    <location>
        <begin position="65"/>
        <end position="95"/>
    </location>
</feature>
<sequence>MYSYPQPPARSPGLDANAAESGYPRDSDPSTMDHPDQASGQDAGPNSRGGAGTKPIRRRNRMINSCLECRKRKLKCSKTSPSCLNCLKSGRDCLYIGPKLDEASQLRLAEIKEKQGSLERQLERDVAKSTTSKSALQQRILADEVEDDYDEDRDLEATPMVALDLTYEDDADGTDEMIDLGIQIGKMRITERIGGLSRPRISEEISAGLSGQRPPGAPGPGYGGPHPAGVPAGMGSGPGLDNMSDGGTSDMSIPDFLKPGTQYIPPTSGFFFGQVVEQPSLLSFLPHRAAADRLMRRYFISVHPIAPCSHRPTLEGTYATFWEEITSGYEPRPSSQAIVFAAMFSGAVSMDESEIFGELGGYSKSNWTASLKMGTETALGKANFLRTTKVETMQAFIMYMLPLCRAEISRAHSVLVGAAVRMAECMGLHRDGEAYGLTPLETHVRRLIWHQLCFLDIRTCEAQGPKPVIRRDDYDTKLPLNCNEDELTHAAIAPESSDHWTTNTLPLIRFEVNEMMRIIWLDRRRLENRKTTLTAVLTKIENFRRRMSEKYDHLLDVSQPIQRYARCVMYLLTYRLHVMVLHPYHSNAANPMPPRLSSLLITSGIVICEMAIQLETNQTFQDWAWYLGAYFQYQIALLLATEVYFRPQSREADRIWACLDYVFGMDRRLPPEVKGPQLLAEVQGKSAVYMRMRKMRGPTTTARAQPAQNVVEGTRRSSSAPAPVAYPRQSPVVPGMQSGAKPEGPNASPNAGVPIPQPQMVFAGVSDGQALWSLPVNNHESPGSSDTSSVGQTHHVGMNASTGQPIGNIMDTIDWETMCTLFPNDPTTGGFTIQGYHDPNFAVPNWGA</sequence>
<dbReference type="Pfam" id="PF04082">
    <property type="entry name" value="Fungal_trans"/>
    <property type="match status" value="1"/>
</dbReference>
<feature type="compositionally biased region" description="Pro residues" evidence="4">
    <location>
        <begin position="1"/>
        <end position="10"/>
    </location>
</feature>
<dbReference type="Gene3D" id="4.10.240.10">
    <property type="entry name" value="Zn(2)-C6 fungal-type DNA-binding domain"/>
    <property type="match status" value="1"/>
</dbReference>
<evidence type="ECO:0000259" key="5">
    <source>
        <dbReference type="PROSITE" id="PS50048"/>
    </source>
</evidence>
<dbReference type="PANTHER" id="PTHR31001:SF40">
    <property type="entry name" value="ZN(II)2CYS6 TRANSCRIPTION FACTOR (EUROFUNG)"/>
    <property type="match status" value="1"/>
</dbReference>
<dbReference type="GO" id="GO:0000981">
    <property type="term" value="F:DNA-binding transcription factor activity, RNA polymerase II-specific"/>
    <property type="evidence" value="ECO:0007669"/>
    <property type="project" value="InterPro"/>
</dbReference>
<evidence type="ECO:0000313" key="7">
    <source>
        <dbReference type="Proteomes" id="UP000829685"/>
    </source>
</evidence>
<feature type="compositionally biased region" description="Polar residues" evidence="4">
    <location>
        <begin position="698"/>
        <end position="708"/>
    </location>
</feature>
<reference evidence="6" key="1">
    <citation type="submission" date="2021-03" db="EMBL/GenBank/DDBJ databases">
        <title>Revisited historic fungal species revealed as producer of novel bioactive compounds through whole genome sequencing and comparative genomics.</title>
        <authorList>
            <person name="Vignolle G.A."/>
            <person name="Hochenegger N."/>
            <person name="Mach R.L."/>
            <person name="Mach-Aigner A.R."/>
            <person name="Javad Rahimi M."/>
            <person name="Salim K.A."/>
            <person name="Chan C.M."/>
            <person name="Lim L.B.L."/>
            <person name="Cai F."/>
            <person name="Druzhinina I.S."/>
            <person name="U'Ren J.M."/>
            <person name="Derntl C."/>
        </authorList>
    </citation>
    <scope>NUCLEOTIDE SEQUENCE</scope>
    <source>
        <strain evidence="6">TUCIM 5799</strain>
    </source>
</reference>
<dbReference type="Pfam" id="PF00172">
    <property type="entry name" value="Zn_clus"/>
    <property type="match status" value="1"/>
</dbReference>
<dbReference type="PROSITE" id="PS00463">
    <property type="entry name" value="ZN2_CY6_FUNGAL_1"/>
    <property type="match status" value="1"/>
</dbReference>
<comment type="caution">
    <text evidence="6">The sequence shown here is derived from an EMBL/GenBank/DDBJ whole genome shotgun (WGS) entry which is preliminary data.</text>
</comment>
<keyword evidence="3" id="KW-0539">Nucleus</keyword>
<dbReference type="PROSITE" id="PS50048">
    <property type="entry name" value="ZN2_CY6_FUNGAL_2"/>
    <property type="match status" value="1"/>
</dbReference>
<dbReference type="InterPro" id="IPR050613">
    <property type="entry name" value="Sec_Metabolite_Reg"/>
</dbReference>
<evidence type="ECO:0000256" key="3">
    <source>
        <dbReference type="ARBA" id="ARBA00023242"/>
    </source>
</evidence>
<dbReference type="AlphaFoldDB" id="A0A9P9WP77"/>
<evidence type="ECO:0000256" key="2">
    <source>
        <dbReference type="ARBA" id="ARBA00022723"/>
    </source>
</evidence>
<feature type="region of interest" description="Disordered" evidence="4">
    <location>
        <begin position="1"/>
        <end position="57"/>
    </location>
</feature>
<accession>A0A9P9WP77</accession>
<feature type="compositionally biased region" description="Polar residues" evidence="4">
    <location>
        <begin position="779"/>
        <end position="792"/>
    </location>
</feature>
<feature type="region of interest" description="Disordered" evidence="4">
    <location>
        <begin position="206"/>
        <end position="236"/>
    </location>
</feature>
<name>A0A9P9WP77_9PEZI</name>
<evidence type="ECO:0000256" key="1">
    <source>
        <dbReference type="ARBA" id="ARBA00004123"/>
    </source>
</evidence>
<dbReference type="CDD" id="cd12148">
    <property type="entry name" value="fungal_TF_MHR"/>
    <property type="match status" value="1"/>
</dbReference>